<dbReference type="Pfam" id="PF01943">
    <property type="entry name" value="Polysacc_synt"/>
    <property type="match status" value="1"/>
</dbReference>
<keyword evidence="2" id="KW-1003">Cell membrane</keyword>
<evidence type="ECO:0000256" key="4">
    <source>
        <dbReference type="ARBA" id="ARBA00022989"/>
    </source>
</evidence>
<organism evidence="7 8">
    <name type="scientific">Desulfonatronospira thiodismutans ASO3-1</name>
    <dbReference type="NCBI Taxonomy" id="555779"/>
    <lineage>
        <taxon>Bacteria</taxon>
        <taxon>Pseudomonadati</taxon>
        <taxon>Thermodesulfobacteriota</taxon>
        <taxon>Desulfovibrionia</taxon>
        <taxon>Desulfovibrionales</taxon>
        <taxon>Desulfonatronovibrionaceae</taxon>
        <taxon>Desulfonatronospira</taxon>
    </lineage>
</organism>
<evidence type="ECO:0000313" key="8">
    <source>
        <dbReference type="Proteomes" id="UP000005496"/>
    </source>
</evidence>
<keyword evidence="3 6" id="KW-0812">Transmembrane</keyword>
<dbReference type="GO" id="GO:0005886">
    <property type="term" value="C:plasma membrane"/>
    <property type="evidence" value="ECO:0007669"/>
    <property type="project" value="UniProtKB-SubCell"/>
</dbReference>
<keyword evidence="8" id="KW-1185">Reference proteome</keyword>
<dbReference type="eggNOG" id="COG2244">
    <property type="taxonomic scope" value="Bacteria"/>
</dbReference>
<protein>
    <submittedName>
        <fullName evidence="7">Polysaccharide biosynthesis protein</fullName>
    </submittedName>
</protein>
<proteinExistence type="predicted"/>
<evidence type="ECO:0000256" key="1">
    <source>
        <dbReference type="ARBA" id="ARBA00004651"/>
    </source>
</evidence>
<feature type="transmembrane region" description="Helical" evidence="6">
    <location>
        <begin position="52"/>
        <end position="74"/>
    </location>
</feature>
<evidence type="ECO:0000256" key="6">
    <source>
        <dbReference type="SAM" id="Phobius"/>
    </source>
</evidence>
<dbReference type="InterPro" id="IPR050833">
    <property type="entry name" value="Poly_Biosynth_Transport"/>
</dbReference>
<dbReference type="Proteomes" id="UP000005496">
    <property type="component" value="Unassembled WGS sequence"/>
</dbReference>
<dbReference type="InterPro" id="IPR002797">
    <property type="entry name" value="Polysacc_synth"/>
</dbReference>
<gene>
    <name evidence="7" type="ORF">Dthio_PD3780</name>
</gene>
<comment type="subcellular location">
    <subcellularLocation>
        <location evidence="1">Cell membrane</location>
        <topology evidence="1">Multi-pass membrane protein</topology>
    </subcellularLocation>
</comment>
<reference evidence="7" key="1">
    <citation type="submission" date="2010-05" db="EMBL/GenBank/DDBJ databases">
        <title>The draft genome of Desulfonatronospira thiodismutans ASO3-1.</title>
        <authorList>
            <consortium name="US DOE Joint Genome Institute (JGI-PGF)"/>
            <person name="Lucas S."/>
            <person name="Copeland A."/>
            <person name="Lapidus A."/>
            <person name="Cheng J.-F."/>
            <person name="Bruce D."/>
            <person name="Goodwin L."/>
            <person name="Pitluck S."/>
            <person name="Chertkov O."/>
            <person name="Brettin T."/>
            <person name="Detter J.C."/>
            <person name="Han C."/>
            <person name="Land M.L."/>
            <person name="Hauser L."/>
            <person name="Kyrpides N."/>
            <person name="Mikhailova N."/>
            <person name="Muyzer G."/>
            <person name="Woyke T."/>
        </authorList>
    </citation>
    <scope>NUCLEOTIDE SEQUENCE [LARGE SCALE GENOMIC DNA]</scope>
    <source>
        <strain evidence="7">ASO3-1</strain>
    </source>
</reference>
<evidence type="ECO:0000256" key="2">
    <source>
        <dbReference type="ARBA" id="ARBA00022475"/>
    </source>
</evidence>
<dbReference type="EMBL" id="ACJN02000001">
    <property type="protein sequence ID" value="EFI36316.1"/>
    <property type="molecule type" value="Genomic_DNA"/>
</dbReference>
<keyword evidence="4 6" id="KW-1133">Transmembrane helix</keyword>
<sequence>MVTFVKRKIHNLVSDKKFSEILRNSVWALGAKVLAAVLGMVTYIIIARWYGADVLGIVAVLQSFLMLATIFTVLGTNTSILRLTPEHLAKYPPTSAFKVYRKTQYLVLGVSLVTV</sequence>
<keyword evidence="5 6" id="KW-0472">Membrane</keyword>
<accession>D6SKB3</accession>
<dbReference type="PANTHER" id="PTHR30250:SF11">
    <property type="entry name" value="O-ANTIGEN TRANSPORTER-RELATED"/>
    <property type="match status" value="1"/>
</dbReference>
<dbReference type="RefSeq" id="WP_008869435.1">
    <property type="nucleotide sequence ID" value="NZ_ACJN02000001.1"/>
</dbReference>
<name>D6SKB3_9BACT</name>
<evidence type="ECO:0000313" key="7">
    <source>
        <dbReference type="EMBL" id="EFI36316.1"/>
    </source>
</evidence>
<feature type="transmembrane region" description="Helical" evidence="6">
    <location>
        <begin position="26"/>
        <end position="46"/>
    </location>
</feature>
<dbReference type="AlphaFoldDB" id="D6SKB3"/>
<comment type="caution">
    <text evidence="7">The sequence shown here is derived from an EMBL/GenBank/DDBJ whole genome shotgun (WGS) entry which is preliminary data.</text>
</comment>
<evidence type="ECO:0000256" key="5">
    <source>
        <dbReference type="ARBA" id="ARBA00023136"/>
    </source>
</evidence>
<dbReference type="PANTHER" id="PTHR30250">
    <property type="entry name" value="PST FAMILY PREDICTED COLANIC ACID TRANSPORTER"/>
    <property type="match status" value="1"/>
</dbReference>
<evidence type="ECO:0000256" key="3">
    <source>
        <dbReference type="ARBA" id="ARBA00022692"/>
    </source>
</evidence>